<proteinExistence type="predicted"/>
<dbReference type="Proteomes" id="UP000215127">
    <property type="component" value="Chromosome 20"/>
</dbReference>
<dbReference type="AlphaFoldDB" id="A0A1X7SAH0"/>
<accession>A0A1X7SAH0</accession>
<dbReference type="EMBL" id="LT853708">
    <property type="protein sequence ID" value="SMQ56567.1"/>
    <property type="molecule type" value="Genomic_DNA"/>
</dbReference>
<reference evidence="1 2" key="1">
    <citation type="submission" date="2016-06" db="EMBL/GenBank/DDBJ databases">
        <authorList>
            <person name="Kjaerup R.B."/>
            <person name="Dalgaard T.S."/>
            <person name="Juul-Madsen H.R."/>
        </authorList>
    </citation>
    <scope>NUCLEOTIDE SEQUENCE [LARGE SCALE GENOMIC DNA]</scope>
</reference>
<name>A0A1X7SAH0_ZYMT9</name>
<sequence>MYDPPRIEVTASGYRRSPLLNTCKEVRADALKLFYSINSFNVQALQFDYSAMAKFANGLVAICTRSQLGGISFEVRNQLDAQRKENHAARHRAIYRAVAHIIKHRHDNIFHGLTEFRACLDSHEVTRRIVYLRRPLSSVQTPAATTETHHETAINWSIVETECAGNDA</sequence>
<gene>
    <name evidence="1" type="ORF">ZT3D7_G11722</name>
</gene>
<organism evidence="1 2">
    <name type="scientific">Zymoseptoria tritici (strain ST99CH_3D7)</name>
    <dbReference type="NCBI Taxonomy" id="1276538"/>
    <lineage>
        <taxon>Eukaryota</taxon>
        <taxon>Fungi</taxon>
        <taxon>Dikarya</taxon>
        <taxon>Ascomycota</taxon>
        <taxon>Pezizomycotina</taxon>
        <taxon>Dothideomycetes</taxon>
        <taxon>Dothideomycetidae</taxon>
        <taxon>Mycosphaerellales</taxon>
        <taxon>Mycosphaerellaceae</taxon>
        <taxon>Zymoseptoria</taxon>
    </lineage>
</organism>
<evidence type="ECO:0000313" key="1">
    <source>
        <dbReference type="EMBL" id="SMQ56567.1"/>
    </source>
</evidence>
<keyword evidence="2" id="KW-1185">Reference proteome</keyword>
<protein>
    <submittedName>
        <fullName evidence="1">Uncharacterized protein</fullName>
    </submittedName>
</protein>
<evidence type="ECO:0000313" key="2">
    <source>
        <dbReference type="Proteomes" id="UP000215127"/>
    </source>
</evidence>